<evidence type="ECO:0000256" key="9">
    <source>
        <dbReference type="SAM" id="Phobius"/>
    </source>
</evidence>
<dbReference type="STRING" id="314278.NB231_04445"/>
<dbReference type="PANTHER" id="PTHR11562:SF17">
    <property type="entry name" value="RE54080P-RELATED"/>
    <property type="match status" value="1"/>
</dbReference>
<evidence type="ECO:0000256" key="2">
    <source>
        <dbReference type="ARBA" id="ARBA00008873"/>
    </source>
</evidence>
<feature type="transmembrane region" description="Helical" evidence="9">
    <location>
        <begin position="81"/>
        <end position="102"/>
    </location>
</feature>
<dbReference type="InterPro" id="IPR050681">
    <property type="entry name" value="CDF/SLC30A"/>
</dbReference>
<dbReference type="AlphaFoldDB" id="A4BPX3"/>
<dbReference type="SUPFAM" id="SSF160240">
    <property type="entry name" value="Cation efflux protein cytoplasmic domain-like"/>
    <property type="match status" value="1"/>
</dbReference>
<keyword evidence="8 9" id="KW-0472">Membrane</keyword>
<accession>A4BPX3</accession>
<feature type="transmembrane region" description="Helical" evidence="9">
    <location>
        <begin position="149"/>
        <end position="175"/>
    </location>
</feature>
<dbReference type="Proteomes" id="UP000003374">
    <property type="component" value="Unassembled WGS sequence"/>
</dbReference>
<dbReference type="OrthoDB" id="9809646at2"/>
<dbReference type="GO" id="GO:0005385">
    <property type="term" value="F:zinc ion transmembrane transporter activity"/>
    <property type="evidence" value="ECO:0007669"/>
    <property type="project" value="TreeGrafter"/>
</dbReference>
<dbReference type="InterPro" id="IPR027469">
    <property type="entry name" value="Cation_efflux_TMD_sf"/>
</dbReference>
<feature type="transmembrane region" description="Helical" evidence="9">
    <location>
        <begin position="16"/>
        <end position="43"/>
    </location>
</feature>
<evidence type="ECO:0000313" key="13">
    <source>
        <dbReference type="Proteomes" id="UP000003374"/>
    </source>
</evidence>
<keyword evidence="5" id="KW-0862">Zinc</keyword>
<keyword evidence="4 9" id="KW-0812">Transmembrane</keyword>
<evidence type="ECO:0000256" key="7">
    <source>
        <dbReference type="ARBA" id="ARBA00023065"/>
    </source>
</evidence>
<dbReference type="SUPFAM" id="SSF161111">
    <property type="entry name" value="Cation efflux protein transmembrane domain-like"/>
    <property type="match status" value="1"/>
</dbReference>
<sequence length="311" mass="33316">MPPHTPSRQNGNTGALLWSLILTLGFAAIEVIGGILSGSLALLGDAGHMATDSLALGFGALAAWLSRYPPTMRHSYGLQRFELLGGLLNALFMLGVVAWLAYEAVQRLAAPQPVAGGAVMIVAAVGLGVNLLVLRILHRGAQSFNTRGAILHVLGDLLGSVAALTSGAVVFFTGWNPIDPLLSLVIGVLILGSTGKLLLEVLHVFLEGVPPHVDLAEVGRTLAELEGVEEVHDLHIWTLASGSHALSAHIYIRDMGRWPQLLATIQNLLRHDYEITHTTIQPEPAAAVTFKSLSDVVRELKTPRRDRHRSR</sequence>
<dbReference type="EMBL" id="AAOF01000004">
    <property type="protein sequence ID" value="EAR22128.1"/>
    <property type="molecule type" value="Genomic_DNA"/>
</dbReference>
<dbReference type="Pfam" id="PF01545">
    <property type="entry name" value="Cation_efflux"/>
    <property type="match status" value="1"/>
</dbReference>
<protein>
    <submittedName>
        <fullName evidence="12">Putative cation efflux protein</fullName>
    </submittedName>
</protein>
<evidence type="ECO:0000256" key="4">
    <source>
        <dbReference type="ARBA" id="ARBA00022692"/>
    </source>
</evidence>
<feature type="transmembrane region" description="Helical" evidence="9">
    <location>
        <begin position="114"/>
        <end position="137"/>
    </location>
</feature>
<feature type="domain" description="Cation efflux protein cytoplasmic" evidence="11">
    <location>
        <begin position="210"/>
        <end position="284"/>
    </location>
</feature>
<dbReference type="Pfam" id="PF16916">
    <property type="entry name" value="ZT_dimer"/>
    <property type="match status" value="1"/>
</dbReference>
<dbReference type="InterPro" id="IPR058533">
    <property type="entry name" value="Cation_efflux_TM"/>
</dbReference>
<keyword evidence="5" id="KW-0864">Zinc transport</keyword>
<proteinExistence type="inferred from homology"/>
<keyword evidence="3" id="KW-0813">Transport</keyword>
<dbReference type="NCBIfam" id="TIGR01297">
    <property type="entry name" value="CDF"/>
    <property type="match status" value="1"/>
</dbReference>
<gene>
    <name evidence="12" type="ORF">NB231_04445</name>
</gene>
<evidence type="ECO:0000259" key="10">
    <source>
        <dbReference type="Pfam" id="PF01545"/>
    </source>
</evidence>
<dbReference type="eggNOG" id="COG1230">
    <property type="taxonomic scope" value="Bacteria"/>
</dbReference>
<evidence type="ECO:0000256" key="8">
    <source>
        <dbReference type="ARBA" id="ARBA00023136"/>
    </source>
</evidence>
<evidence type="ECO:0000256" key="3">
    <source>
        <dbReference type="ARBA" id="ARBA00022448"/>
    </source>
</evidence>
<dbReference type="InterPro" id="IPR036837">
    <property type="entry name" value="Cation_efflux_CTD_sf"/>
</dbReference>
<comment type="similarity">
    <text evidence="2">Belongs to the cation diffusion facilitator (CDF) transporter (TC 2.A.4) family. SLC30A subfamily.</text>
</comment>
<dbReference type="HOGENOM" id="CLU_013430_0_0_6"/>
<dbReference type="RefSeq" id="WP_005000078.1">
    <property type="nucleotide sequence ID" value="NZ_CH672427.1"/>
</dbReference>
<evidence type="ECO:0000259" key="11">
    <source>
        <dbReference type="Pfam" id="PF16916"/>
    </source>
</evidence>
<name>A4BPX3_9GAMM</name>
<feature type="transmembrane region" description="Helical" evidence="9">
    <location>
        <begin position="181"/>
        <end position="199"/>
    </location>
</feature>
<keyword evidence="13" id="KW-1185">Reference proteome</keyword>
<dbReference type="Gene3D" id="1.20.1510.10">
    <property type="entry name" value="Cation efflux protein transmembrane domain"/>
    <property type="match status" value="1"/>
</dbReference>
<feature type="domain" description="Cation efflux protein transmembrane" evidence="10">
    <location>
        <begin position="17"/>
        <end position="204"/>
    </location>
</feature>
<dbReference type="InterPro" id="IPR027470">
    <property type="entry name" value="Cation_efflux_CTD"/>
</dbReference>
<evidence type="ECO:0000256" key="5">
    <source>
        <dbReference type="ARBA" id="ARBA00022906"/>
    </source>
</evidence>
<evidence type="ECO:0000313" key="12">
    <source>
        <dbReference type="EMBL" id="EAR22128.1"/>
    </source>
</evidence>
<dbReference type="InterPro" id="IPR002524">
    <property type="entry name" value="Cation_efflux"/>
</dbReference>
<evidence type="ECO:0000256" key="1">
    <source>
        <dbReference type="ARBA" id="ARBA00004141"/>
    </source>
</evidence>
<comment type="caution">
    <text evidence="12">The sequence shown here is derived from an EMBL/GenBank/DDBJ whole genome shotgun (WGS) entry which is preliminary data.</text>
</comment>
<keyword evidence="6 9" id="KW-1133">Transmembrane helix</keyword>
<evidence type="ECO:0000256" key="6">
    <source>
        <dbReference type="ARBA" id="ARBA00022989"/>
    </source>
</evidence>
<organism evidence="12 13">
    <name type="scientific">Nitrococcus mobilis Nb-231</name>
    <dbReference type="NCBI Taxonomy" id="314278"/>
    <lineage>
        <taxon>Bacteria</taxon>
        <taxon>Pseudomonadati</taxon>
        <taxon>Pseudomonadota</taxon>
        <taxon>Gammaproteobacteria</taxon>
        <taxon>Chromatiales</taxon>
        <taxon>Ectothiorhodospiraceae</taxon>
        <taxon>Nitrococcus</taxon>
    </lineage>
</organism>
<dbReference type="PANTHER" id="PTHR11562">
    <property type="entry name" value="CATION EFFLUX PROTEIN/ ZINC TRANSPORTER"/>
    <property type="match status" value="1"/>
</dbReference>
<keyword evidence="7" id="KW-0406">Ion transport</keyword>
<reference evidence="12 13" key="1">
    <citation type="submission" date="2006-02" db="EMBL/GenBank/DDBJ databases">
        <authorList>
            <person name="Waterbury J."/>
            <person name="Ferriera S."/>
            <person name="Johnson J."/>
            <person name="Kravitz S."/>
            <person name="Halpern A."/>
            <person name="Remington K."/>
            <person name="Beeson K."/>
            <person name="Tran B."/>
            <person name="Rogers Y.-H."/>
            <person name="Friedman R."/>
            <person name="Venter J.C."/>
        </authorList>
    </citation>
    <scope>NUCLEOTIDE SEQUENCE [LARGE SCALE GENOMIC DNA]</scope>
    <source>
        <strain evidence="12 13">Nb-231</strain>
    </source>
</reference>
<feature type="transmembrane region" description="Helical" evidence="9">
    <location>
        <begin position="49"/>
        <end position="69"/>
    </location>
</feature>
<dbReference type="GO" id="GO:0005886">
    <property type="term" value="C:plasma membrane"/>
    <property type="evidence" value="ECO:0007669"/>
    <property type="project" value="TreeGrafter"/>
</dbReference>
<comment type="subcellular location">
    <subcellularLocation>
        <location evidence="1">Membrane</location>
        <topology evidence="1">Multi-pass membrane protein</topology>
    </subcellularLocation>
</comment>